<evidence type="ECO:0000313" key="2">
    <source>
        <dbReference type="Proteomes" id="UP000011761"/>
    </source>
</evidence>
<dbReference type="RefSeq" id="XP_007681562.1">
    <property type="nucleotide sequence ID" value="XM_007683372.1"/>
</dbReference>
<reference evidence="1 2" key="1">
    <citation type="journal article" date="2012" name="PLoS Pathog.">
        <title>Diverse lifestyles and strategies of plant pathogenesis encoded in the genomes of eighteen Dothideomycetes fungi.</title>
        <authorList>
            <person name="Ohm R.A."/>
            <person name="Feau N."/>
            <person name="Henrissat B."/>
            <person name="Schoch C.L."/>
            <person name="Horwitz B.A."/>
            <person name="Barry K.W."/>
            <person name="Condon B.J."/>
            <person name="Copeland A.C."/>
            <person name="Dhillon B."/>
            <person name="Glaser F."/>
            <person name="Hesse C.N."/>
            <person name="Kosti I."/>
            <person name="LaButti K."/>
            <person name="Lindquist E.A."/>
            <person name="Lucas S."/>
            <person name="Salamov A.A."/>
            <person name="Bradshaw R.E."/>
            <person name="Ciuffetti L."/>
            <person name="Hamelin R.C."/>
            <person name="Kema G.H.J."/>
            <person name="Lawrence C."/>
            <person name="Scott J.A."/>
            <person name="Spatafora J.W."/>
            <person name="Turgeon B.G."/>
            <person name="de Wit P.J.G.M."/>
            <person name="Zhong S."/>
            <person name="Goodwin S.B."/>
            <person name="Grigoriev I.V."/>
        </authorList>
    </citation>
    <scope>NUCLEOTIDE SEQUENCE [LARGE SCALE GENOMIC DNA]</scope>
    <source>
        <strain evidence="1 2">UAMH 10762</strain>
    </source>
</reference>
<dbReference type="AlphaFoldDB" id="M2MWT8"/>
<dbReference type="KEGG" id="bcom:BAUCODRAFT_313997"/>
<accession>M2MWT8</accession>
<dbReference type="HOGENOM" id="CLU_1948442_0_0_1"/>
<dbReference type="Proteomes" id="UP000011761">
    <property type="component" value="Unassembled WGS sequence"/>
</dbReference>
<keyword evidence="2" id="KW-1185">Reference proteome</keyword>
<name>M2MWT8_BAUPA</name>
<dbReference type="GeneID" id="19111465"/>
<organism evidence="1 2">
    <name type="scientific">Baudoinia panamericana (strain UAMH 10762)</name>
    <name type="common">Angels' share fungus</name>
    <name type="synonym">Baudoinia compniacensis (strain UAMH 10762)</name>
    <dbReference type="NCBI Taxonomy" id="717646"/>
    <lineage>
        <taxon>Eukaryota</taxon>
        <taxon>Fungi</taxon>
        <taxon>Dikarya</taxon>
        <taxon>Ascomycota</taxon>
        <taxon>Pezizomycotina</taxon>
        <taxon>Dothideomycetes</taxon>
        <taxon>Dothideomycetidae</taxon>
        <taxon>Mycosphaerellales</taxon>
        <taxon>Teratosphaeriaceae</taxon>
        <taxon>Baudoinia</taxon>
    </lineage>
</organism>
<gene>
    <name evidence="1" type="ORF">BAUCODRAFT_313997</name>
</gene>
<evidence type="ECO:0000313" key="1">
    <source>
        <dbReference type="EMBL" id="EMC91074.1"/>
    </source>
</evidence>
<proteinExistence type="predicted"/>
<dbReference type="EMBL" id="KB445564">
    <property type="protein sequence ID" value="EMC91074.1"/>
    <property type="molecule type" value="Genomic_DNA"/>
</dbReference>
<protein>
    <submittedName>
        <fullName evidence="1">Uncharacterized protein</fullName>
    </submittedName>
</protein>
<sequence>MTAPGDGDVGHGGHFLTCMTLDKHAVHELTVSCNSSYLQLLLQTWLSWSRDLLSLSPHVLSNLEYIQSIVEYSRFSYRGNSRVTGTCELFRETRDTLLEICKRDRRKSDTIMNKAWNAFTCPTTLALAA</sequence>